<comment type="similarity">
    <text evidence="3 12">Belongs to the prokaryotic molybdopterin-containing oxidoreductase family.</text>
</comment>
<comment type="caution">
    <text evidence="16">The sequence shown here is derived from an EMBL/GenBank/DDBJ whole genome shotgun (WGS) entry which is preliminary data.</text>
</comment>
<dbReference type="PANTHER" id="PTHR43742">
    <property type="entry name" value="TRIMETHYLAMINE-N-OXIDE REDUCTASE"/>
    <property type="match status" value="1"/>
</dbReference>
<dbReference type="InterPro" id="IPR006656">
    <property type="entry name" value="Mopterin_OxRdtase"/>
</dbReference>
<dbReference type="InterPro" id="IPR006655">
    <property type="entry name" value="Mopterin_OxRdtase_prok_CS"/>
</dbReference>
<comment type="cofactor">
    <cofactor evidence="12">
        <name>Mo-bis(molybdopterin guanine dinucleotide)</name>
        <dbReference type="ChEBI" id="CHEBI:60539"/>
    </cofactor>
    <text evidence="12">Binds 1 molybdenum-bis(molybdopterin guanine dinucleotide) (Mo-bis-MGD) cofactor per subunit.</text>
</comment>
<protein>
    <recommendedName>
        <fullName evidence="11 12">Trimethylamine-N-oxide reductase</fullName>
        <shortName evidence="12">TMAO reductase</shortName>
        <ecNumber evidence="4 12">1.7.2.3</ecNumber>
    </recommendedName>
</protein>
<dbReference type="InterPro" id="IPR006657">
    <property type="entry name" value="MoPterin_dinucl-bd_dom"/>
</dbReference>
<dbReference type="PROSITE" id="PS00932">
    <property type="entry name" value="MOLYBDOPTERIN_PROK_3"/>
    <property type="match status" value="1"/>
</dbReference>
<dbReference type="InterPro" id="IPR050612">
    <property type="entry name" value="Prok_Mopterin_Oxidored"/>
</dbReference>
<feature type="domain" description="Molybdopterin oxidoreductase N-terminal" evidence="15">
    <location>
        <begin position="43"/>
        <end position="83"/>
    </location>
</feature>
<dbReference type="STRING" id="1219077.VAZ01S_070_00080"/>
<evidence type="ECO:0000256" key="8">
    <source>
        <dbReference type="ARBA" id="ARBA00022764"/>
    </source>
</evidence>
<dbReference type="SUPFAM" id="SSF53706">
    <property type="entry name" value="Formate dehydrogenase/DMSO reductase, domains 1-3"/>
    <property type="match status" value="1"/>
</dbReference>
<dbReference type="Pfam" id="PF01568">
    <property type="entry name" value="Molydop_binding"/>
    <property type="match status" value="1"/>
</dbReference>
<evidence type="ECO:0000256" key="10">
    <source>
        <dbReference type="ARBA" id="ARBA00049407"/>
    </source>
</evidence>
<evidence type="ECO:0000256" key="11">
    <source>
        <dbReference type="ARBA" id="ARBA00069096"/>
    </source>
</evidence>
<comment type="function">
    <text evidence="1 12">Reduces trimethylamine-N-oxide (TMAO) into trimethylamine; an anaerobic reaction coupled to energy-yielding reactions.</text>
</comment>
<sequence length="820" mass="92667">MAITRRSFLKGVATTSAASVIGPSLLASASAQAAETTGTWKVTGSHWGAFRAHIYAGKVQEIKPLELDKNPTEMLNGIKGIIYSPSRVRYPMVRLDWLKKNKYSADTRGNNRFIRVTWDEALDLFYRELERIQKDYGPWALHAGQTGWNQTGSFNNCTAHMQRAVGMHGNFITKVGDYSTGAGQTILPYVLGSTEVYAQGTSWSEILEHADNIIIWANDPVKNLQVGWNCETHQSYAYLEQLKQKIEKGEINAISVDPVKNKTQNYLNSKHLYINPMTDVTFMLAIAHVLYNEKLYDKKFIETYCLGFDEFIDYVQGKSKDKVAKTPEWAAPICGIKADQIRDFARSLVKGRTQILMGWCVQRQEHGEQPYWAAAVLAAMIGQIGLPGGGISYGHHYSSIGVPSTGFAGPGGFPRNLDQGMKPKWDNNNFNGYSRTIPVARWIDCLMEPGKEINYNGGKVKLPDFKMMVISGCNPWSHHQDRNRMKQAFRKLQTVVTVEFAWTATCRFSDIVLPACTQWERNDIDVYGSYSNRGLLAMHRLVDPLFQSKPDFQIMSELTQRFGRRDEYTRGMSEMEWIQSLYNDCKKANEGKFEMPEFNEFWKQSVLDFGEGKPWVRHADFREDPEINPLGTPSGFIEITSRKIGRYGYEHCQEFPMWFEKTERSHGGPGSDKYPFWLQSCHPDKRLHSQMCESEDFRATYTVQGREPVYMNPIDAKEKGIKDGDLVRVYNNRGQLLAGAVLSDNYPRGIIRIQEGAWYGPLNAEIGSIDTYGDPNTLTLDVGTSELAQATSANTCIVNFEKFKGDVPPVTSFGGPIEVA</sequence>
<accession>U3ABJ8</accession>
<evidence type="ECO:0000256" key="12">
    <source>
        <dbReference type="RuleBase" id="RU368014"/>
    </source>
</evidence>
<dbReference type="InterPro" id="IPR011887">
    <property type="entry name" value="TorA"/>
</dbReference>
<evidence type="ECO:0000256" key="9">
    <source>
        <dbReference type="ARBA" id="ARBA00023002"/>
    </source>
</evidence>
<evidence type="ECO:0000256" key="5">
    <source>
        <dbReference type="ARBA" id="ARBA00022505"/>
    </source>
</evidence>
<dbReference type="EC" id="1.7.2.3" evidence="4 12"/>
<keyword evidence="8 12" id="KW-0574">Periplasm</keyword>
<keyword evidence="9 12" id="KW-0560">Oxidoreductase</keyword>
<dbReference type="FunFam" id="2.40.40.20:FF:000009">
    <property type="entry name" value="Biotin sulfoxide reductase 2"/>
    <property type="match status" value="1"/>
</dbReference>
<dbReference type="GO" id="GO:0050626">
    <property type="term" value="F:trimethylamine-N-oxide reductase (cytochrome c) activity"/>
    <property type="evidence" value="ECO:0007669"/>
    <property type="project" value="UniProtKB-UniRule"/>
</dbReference>
<dbReference type="Gene3D" id="3.90.55.10">
    <property type="entry name" value="Dimethylsulfoxide Reductase, domain 3"/>
    <property type="match status" value="1"/>
</dbReference>
<evidence type="ECO:0000313" key="17">
    <source>
        <dbReference type="Proteomes" id="UP000016567"/>
    </source>
</evidence>
<dbReference type="Gene3D" id="2.40.40.20">
    <property type="match status" value="1"/>
</dbReference>
<feature type="chain" id="PRO_5029935544" description="Trimethylamine-N-oxide reductase" evidence="12">
    <location>
        <begin position="34"/>
        <end position="820"/>
    </location>
</feature>
<evidence type="ECO:0000256" key="6">
    <source>
        <dbReference type="ARBA" id="ARBA00022723"/>
    </source>
</evidence>
<comment type="subcellular location">
    <subcellularLocation>
        <location evidence="2 12">Periplasm</location>
    </subcellularLocation>
</comment>
<keyword evidence="6 12" id="KW-0479">Metal-binding</keyword>
<dbReference type="InterPro" id="IPR019546">
    <property type="entry name" value="TAT_signal_bac_arc"/>
</dbReference>
<evidence type="ECO:0000259" key="15">
    <source>
        <dbReference type="Pfam" id="PF18364"/>
    </source>
</evidence>
<dbReference type="GO" id="GO:0030151">
    <property type="term" value="F:molybdenum ion binding"/>
    <property type="evidence" value="ECO:0007669"/>
    <property type="project" value="UniProtKB-UniRule"/>
</dbReference>
<dbReference type="Gene3D" id="3.40.50.740">
    <property type="match status" value="1"/>
</dbReference>
<dbReference type="CDD" id="cd02793">
    <property type="entry name" value="MopB_CT_DMSOR-BSOR-TMAOR"/>
    <property type="match status" value="1"/>
</dbReference>
<dbReference type="NCBIfam" id="NF011682">
    <property type="entry name" value="PRK15102.1"/>
    <property type="match status" value="1"/>
</dbReference>
<evidence type="ECO:0000256" key="4">
    <source>
        <dbReference type="ARBA" id="ARBA00011885"/>
    </source>
</evidence>
<evidence type="ECO:0000256" key="7">
    <source>
        <dbReference type="ARBA" id="ARBA00022729"/>
    </source>
</evidence>
<dbReference type="InterPro" id="IPR006311">
    <property type="entry name" value="TAT_signal"/>
</dbReference>
<dbReference type="InterPro" id="IPR041954">
    <property type="entry name" value="CT_DMSOR/BSOR/TMAOR"/>
</dbReference>
<dbReference type="Gene3D" id="3.40.228.10">
    <property type="entry name" value="Dimethylsulfoxide Reductase, domain 2"/>
    <property type="match status" value="1"/>
</dbReference>
<dbReference type="Pfam" id="PF00384">
    <property type="entry name" value="Molybdopterin"/>
    <property type="match status" value="1"/>
</dbReference>
<dbReference type="NCBIfam" id="TIGR01409">
    <property type="entry name" value="TAT_signal_seq"/>
    <property type="match status" value="1"/>
</dbReference>
<dbReference type="PANTHER" id="PTHR43742:SF4">
    <property type="entry name" value="TRIMETHYLAMINE-N-OXIDE REDUCTASE 1"/>
    <property type="match status" value="1"/>
</dbReference>
<reference evidence="16 17" key="1">
    <citation type="submission" date="2013-09" db="EMBL/GenBank/DDBJ databases">
        <title>Whole genome shotgun sequence of Vibrio azureus NBRC 104587.</title>
        <authorList>
            <person name="Isaki S."/>
            <person name="Hosoyama A."/>
            <person name="Numata M."/>
            <person name="Hashimoto M."/>
            <person name="Hosoyama Y."/>
            <person name="Tsuchikane K."/>
            <person name="Noguchi M."/>
            <person name="Hirakata S."/>
            <person name="Ichikawa N."/>
            <person name="Ohji S."/>
            <person name="Yamazoe A."/>
            <person name="Fujita N."/>
        </authorList>
    </citation>
    <scope>NUCLEOTIDE SEQUENCE [LARGE SCALE GENOMIC DNA]</scope>
    <source>
        <strain evidence="16 17">NBRC 104587</strain>
    </source>
</reference>
<dbReference type="eggNOG" id="COG0243">
    <property type="taxonomic scope" value="Bacteria"/>
</dbReference>
<feature type="domain" description="Molybdopterin oxidoreductase" evidence="13">
    <location>
        <begin position="87"/>
        <end position="560"/>
    </location>
</feature>
<evidence type="ECO:0000256" key="1">
    <source>
        <dbReference type="ARBA" id="ARBA00003013"/>
    </source>
</evidence>
<dbReference type="InterPro" id="IPR009010">
    <property type="entry name" value="Asp_de-COase-like_dom_sf"/>
</dbReference>
<keyword evidence="5 12" id="KW-0500">Molybdenum</keyword>
<gene>
    <name evidence="12 16" type="primary">torA</name>
    <name evidence="16" type="ORF">VAZ01S_070_00080</name>
</gene>
<evidence type="ECO:0000259" key="13">
    <source>
        <dbReference type="Pfam" id="PF00384"/>
    </source>
</evidence>
<organism evidence="16 17">
    <name type="scientific">Vibrio azureus NBRC 104587</name>
    <dbReference type="NCBI Taxonomy" id="1219077"/>
    <lineage>
        <taxon>Bacteria</taxon>
        <taxon>Pseudomonadati</taxon>
        <taxon>Pseudomonadota</taxon>
        <taxon>Gammaproteobacteria</taxon>
        <taxon>Vibrionales</taxon>
        <taxon>Vibrionaceae</taxon>
        <taxon>Vibrio</taxon>
    </lineage>
</organism>
<evidence type="ECO:0000256" key="3">
    <source>
        <dbReference type="ARBA" id="ARBA00010312"/>
    </source>
</evidence>
<keyword evidence="7 12" id="KW-0732">Signal</keyword>
<dbReference type="Pfam" id="PF18364">
    <property type="entry name" value="Molybdopterin_N"/>
    <property type="match status" value="1"/>
</dbReference>
<dbReference type="PROSITE" id="PS00490">
    <property type="entry name" value="MOLYBDOPTERIN_PROK_2"/>
    <property type="match status" value="1"/>
</dbReference>
<evidence type="ECO:0000259" key="14">
    <source>
        <dbReference type="Pfam" id="PF01568"/>
    </source>
</evidence>
<dbReference type="RefSeq" id="WP_021711036.1">
    <property type="nucleotide sequence ID" value="NZ_BAOB01000317.1"/>
</dbReference>
<dbReference type="GO" id="GO:0030288">
    <property type="term" value="C:outer membrane-bounded periplasmic space"/>
    <property type="evidence" value="ECO:0007669"/>
    <property type="project" value="TreeGrafter"/>
</dbReference>
<feature type="signal peptide" evidence="12">
    <location>
        <begin position="1"/>
        <end position="33"/>
    </location>
</feature>
<name>U3ABJ8_9VIBR</name>
<dbReference type="GO" id="GO:0009055">
    <property type="term" value="F:electron transfer activity"/>
    <property type="evidence" value="ECO:0007669"/>
    <property type="project" value="TreeGrafter"/>
</dbReference>
<feature type="domain" description="Molybdopterin dinucleotide-binding" evidence="14">
    <location>
        <begin position="676"/>
        <end position="796"/>
    </location>
</feature>
<proteinExistence type="inferred from homology"/>
<dbReference type="SUPFAM" id="SSF50692">
    <property type="entry name" value="ADC-like"/>
    <property type="match status" value="1"/>
</dbReference>
<dbReference type="PROSITE" id="PS51318">
    <property type="entry name" value="TAT"/>
    <property type="match status" value="1"/>
</dbReference>
<comment type="PTM">
    <text evidence="12">Exported by the Tat system.</text>
</comment>
<dbReference type="NCBIfam" id="TIGR02164">
    <property type="entry name" value="torA"/>
    <property type="match status" value="1"/>
</dbReference>
<dbReference type="AlphaFoldDB" id="U3ABJ8"/>
<dbReference type="GO" id="GO:0043546">
    <property type="term" value="F:molybdopterin cofactor binding"/>
    <property type="evidence" value="ECO:0007669"/>
    <property type="project" value="UniProtKB-UniRule"/>
</dbReference>
<dbReference type="OrthoDB" id="9815647at2"/>
<evidence type="ECO:0000256" key="2">
    <source>
        <dbReference type="ARBA" id="ARBA00004418"/>
    </source>
</evidence>
<comment type="catalytic activity">
    <reaction evidence="10 12">
        <text>trimethylamine + 2 Fe(III)-[cytochrome c] + H2O = trimethylamine N-oxide + 2 Fe(II)-[cytochrome c] + 3 H(+)</text>
        <dbReference type="Rhea" id="RHEA:24236"/>
        <dbReference type="Rhea" id="RHEA-COMP:10350"/>
        <dbReference type="Rhea" id="RHEA-COMP:14399"/>
        <dbReference type="ChEBI" id="CHEBI:15377"/>
        <dbReference type="ChEBI" id="CHEBI:15378"/>
        <dbReference type="ChEBI" id="CHEBI:15724"/>
        <dbReference type="ChEBI" id="CHEBI:29033"/>
        <dbReference type="ChEBI" id="CHEBI:29034"/>
        <dbReference type="ChEBI" id="CHEBI:58389"/>
        <dbReference type="EC" id="1.7.2.3"/>
    </reaction>
</comment>
<dbReference type="GO" id="GO:0009061">
    <property type="term" value="P:anaerobic respiration"/>
    <property type="evidence" value="ECO:0007669"/>
    <property type="project" value="TreeGrafter"/>
</dbReference>
<dbReference type="Proteomes" id="UP000016567">
    <property type="component" value="Unassembled WGS sequence"/>
</dbReference>
<keyword evidence="17" id="KW-1185">Reference proteome</keyword>
<dbReference type="EMBL" id="BATL01000070">
    <property type="protein sequence ID" value="GAD77296.1"/>
    <property type="molecule type" value="Genomic_DNA"/>
</dbReference>
<evidence type="ECO:0000313" key="16">
    <source>
        <dbReference type="EMBL" id="GAD77296.1"/>
    </source>
</evidence>
<dbReference type="InterPro" id="IPR041460">
    <property type="entry name" value="Molybdopterin_N"/>
</dbReference>